<evidence type="ECO:0000313" key="10">
    <source>
        <dbReference type="WBParaSite" id="sdigi.contig61.g3292.t1"/>
    </source>
</evidence>
<evidence type="ECO:0000256" key="7">
    <source>
        <dbReference type="SAM" id="Phobius"/>
    </source>
</evidence>
<sequence length="554" mass="63547">MSTVAMVILNEAYILECRNVSNIRVLKPSKWYNRFCGSKVAAQFLKEVSIIVRSGEIHGIIGNAGSGKTTLLKVIAGRCSGEFTGNIMLNQRQLTRQLFDSTCAIVNFNQPLIETISTCAMLKFQAGITICGLNDREIEKRIASLVRDFDLTAYCNVPISNLNEAARRRLLLCMRLINDPILILLDEPTEGLNALCSYQLMYSLSLYIKKTQKMAIVATRIPRSDLYQLFNRLTILFYGETIYSGITKELPLYFRRIGFPCPINENPAIYYLSFATIDRETTKRYRETQEQALKLIDLFKIYEPRMETFQHVQLSKPLCFYGKPHKSIVCGQSDEDITDGVYSRILSVVSFLFASAPNDLFAFISSILIISLWHFNSLFSGNWNYIWDLMLPLWCCYQHSQILTLIIIFYAKSAESTVTLLIEFCFGSIVCAGSLFLSEIKIFSSAPRTFLSPNDWRHILMHINFYRYVLSFTNFKFLDGETAGSCANDESRKTDNDKRLEQFCRWSNGTVFLNEHYPEMWNYSVEAFNYYSIISFTAVTATIALLCFKFSKSY</sequence>
<name>A0A915PZ15_9BILA</name>
<feature type="transmembrane region" description="Helical" evidence="7">
    <location>
        <begin position="418"/>
        <end position="437"/>
    </location>
</feature>
<dbReference type="GO" id="GO:0005524">
    <property type="term" value="F:ATP binding"/>
    <property type="evidence" value="ECO:0007669"/>
    <property type="project" value="InterPro"/>
</dbReference>
<evidence type="ECO:0000256" key="5">
    <source>
        <dbReference type="ARBA" id="ARBA00022989"/>
    </source>
</evidence>
<keyword evidence="3" id="KW-0813">Transport</keyword>
<dbReference type="InterPro" id="IPR027417">
    <property type="entry name" value="P-loop_NTPase"/>
</dbReference>
<feature type="domain" description="ABC transporter" evidence="8">
    <location>
        <begin position="23"/>
        <end position="263"/>
    </location>
</feature>
<comment type="subcellular location">
    <subcellularLocation>
        <location evidence="1">Membrane</location>
        <topology evidence="1">Multi-pass membrane protein</topology>
    </subcellularLocation>
</comment>
<feature type="transmembrane region" description="Helical" evidence="7">
    <location>
        <begin position="360"/>
        <end position="379"/>
    </location>
</feature>
<accession>A0A915PZ15</accession>
<dbReference type="SUPFAM" id="SSF52540">
    <property type="entry name" value="P-loop containing nucleoside triphosphate hydrolases"/>
    <property type="match status" value="1"/>
</dbReference>
<dbReference type="GO" id="GO:0042626">
    <property type="term" value="F:ATPase-coupled transmembrane transporter activity"/>
    <property type="evidence" value="ECO:0007669"/>
    <property type="project" value="TreeGrafter"/>
</dbReference>
<keyword evidence="9" id="KW-1185">Reference proteome</keyword>
<protein>
    <submittedName>
        <fullName evidence="10">ABC transporter domain-containing protein</fullName>
    </submittedName>
</protein>
<dbReference type="PANTHER" id="PTHR48041">
    <property type="entry name" value="ABC TRANSPORTER G FAMILY MEMBER 28"/>
    <property type="match status" value="1"/>
</dbReference>
<evidence type="ECO:0000256" key="6">
    <source>
        <dbReference type="ARBA" id="ARBA00023136"/>
    </source>
</evidence>
<reference evidence="10" key="1">
    <citation type="submission" date="2022-11" db="UniProtKB">
        <authorList>
            <consortium name="WormBaseParasite"/>
        </authorList>
    </citation>
    <scope>IDENTIFICATION</scope>
</reference>
<evidence type="ECO:0000256" key="1">
    <source>
        <dbReference type="ARBA" id="ARBA00004141"/>
    </source>
</evidence>
<keyword evidence="4 7" id="KW-0812">Transmembrane</keyword>
<organism evidence="9 10">
    <name type="scientific">Setaria digitata</name>
    <dbReference type="NCBI Taxonomy" id="48799"/>
    <lineage>
        <taxon>Eukaryota</taxon>
        <taxon>Metazoa</taxon>
        <taxon>Ecdysozoa</taxon>
        <taxon>Nematoda</taxon>
        <taxon>Chromadorea</taxon>
        <taxon>Rhabditida</taxon>
        <taxon>Spirurina</taxon>
        <taxon>Spiruromorpha</taxon>
        <taxon>Filarioidea</taxon>
        <taxon>Setariidae</taxon>
        <taxon>Setaria</taxon>
    </lineage>
</organism>
<keyword evidence="5 7" id="KW-1133">Transmembrane helix</keyword>
<evidence type="ECO:0000256" key="3">
    <source>
        <dbReference type="ARBA" id="ARBA00022448"/>
    </source>
</evidence>
<dbReference type="WBParaSite" id="sdigi.contig61.g3292.t1">
    <property type="protein sequence ID" value="sdigi.contig61.g3292.t1"/>
    <property type="gene ID" value="sdigi.contig61.g3292"/>
</dbReference>
<dbReference type="GO" id="GO:0043190">
    <property type="term" value="C:ATP-binding cassette (ABC) transporter complex"/>
    <property type="evidence" value="ECO:0007669"/>
    <property type="project" value="TreeGrafter"/>
</dbReference>
<dbReference type="PANTHER" id="PTHR48041:SF113">
    <property type="entry name" value="ATP-BINDING CASSETTE SUB-FAMILY G MEMBER 5"/>
    <property type="match status" value="1"/>
</dbReference>
<evidence type="ECO:0000259" key="8">
    <source>
        <dbReference type="PROSITE" id="PS50893"/>
    </source>
</evidence>
<dbReference type="Proteomes" id="UP000887581">
    <property type="component" value="Unplaced"/>
</dbReference>
<evidence type="ECO:0000256" key="2">
    <source>
        <dbReference type="ARBA" id="ARBA00005814"/>
    </source>
</evidence>
<dbReference type="GO" id="GO:0016887">
    <property type="term" value="F:ATP hydrolysis activity"/>
    <property type="evidence" value="ECO:0007669"/>
    <property type="project" value="InterPro"/>
</dbReference>
<evidence type="ECO:0000256" key="4">
    <source>
        <dbReference type="ARBA" id="ARBA00022692"/>
    </source>
</evidence>
<dbReference type="Gene3D" id="3.40.50.300">
    <property type="entry name" value="P-loop containing nucleotide triphosphate hydrolases"/>
    <property type="match status" value="1"/>
</dbReference>
<feature type="transmembrane region" description="Helical" evidence="7">
    <location>
        <begin position="391"/>
        <end position="411"/>
    </location>
</feature>
<dbReference type="InterPro" id="IPR003439">
    <property type="entry name" value="ABC_transporter-like_ATP-bd"/>
</dbReference>
<evidence type="ECO:0000313" key="9">
    <source>
        <dbReference type="Proteomes" id="UP000887581"/>
    </source>
</evidence>
<dbReference type="AlphaFoldDB" id="A0A915PZ15"/>
<feature type="transmembrane region" description="Helical" evidence="7">
    <location>
        <begin position="528"/>
        <end position="548"/>
    </location>
</feature>
<comment type="similarity">
    <text evidence="2">Belongs to the ABC transporter superfamily. ABCG family. Eye pigment precursor importer (TC 3.A.1.204) subfamily.</text>
</comment>
<dbReference type="PROSITE" id="PS50893">
    <property type="entry name" value="ABC_TRANSPORTER_2"/>
    <property type="match status" value="1"/>
</dbReference>
<proteinExistence type="inferred from homology"/>
<keyword evidence="6 7" id="KW-0472">Membrane</keyword>
<dbReference type="InterPro" id="IPR050352">
    <property type="entry name" value="ABCG_transporters"/>
</dbReference>
<dbReference type="Pfam" id="PF00005">
    <property type="entry name" value="ABC_tran"/>
    <property type="match status" value="1"/>
</dbReference>